<dbReference type="PRINTS" id="PR00598">
    <property type="entry name" value="HTHMARR"/>
</dbReference>
<dbReference type="SUPFAM" id="SSF46785">
    <property type="entry name" value="Winged helix' DNA-binding domain"/>
    <property type="match status" value="1"/>
</dbReference>
<evidence type="ECO:0000259" key="1">
    <source>
        <dbReference type="PROSITE" id="PS50995"/>
    </source>
</evidence>
<dbReference type="Proteomes" id="UP001050808">
    <property type="component" value="Unassembled WGS sequence"/>
</dbReference>
<organism evidence="2 3">
    <name type="scientific">Streptomyces violascens</name>
    <dbReference type="NCBI Taxonomy" id="67381"/>
    <lineage>
        <taxon>Bacteria</taxon>
        <taxon>Bacillati</taxon>
        <taxon>Actinomycetota</taxon>
        <taxon>Actinomycetes</taxon>
        <taxon>Kitasatosporales</taxon>
        <taxon>Streptomycetaceae</taxon>
        <taxon>Streptomyces</taxon>
    </lineage>
</organism>
<accession>A0ABQ3QRR6</accession>
<gene>
    <name evidence="2" type="ORF">Sviol_43380</name>
</gene>
<sequence length="91" mass="9774">MGVAPSLVVALADHLEKLGAVQRVRDPADRRRQTLTLTEHGRELLAACGKLAQSLDAEFAADLTATERTALAGLLDRLAARQGLRTKATDR</sequence>
<evidence type="ECO:0000313" key="3">
    <source>
        <dbReference type="Proteomes" id="UP001050808"/>
    </source>
</evidence>
<dbReference type="InterPro" id="IPR000835">
    <property type="entry name" value="HTH_MarR-typ"/>
</dbReference>
<dbReference type="EMBL" id="BNDY01000017">
    <property type="protein sequence ID" value="GHI39930.1"/>
    <property type="molecule type" value="Genomic_DNA"/>
</dbReference>
<proteinExistence type="predicted"/>
<dbReference type="PANTHER" id="PTHR33164">
    <property type="entry name" value="TRANSCRIPTIONAL REGULATOR, MARR FAMILY"/>
    <property type="match status" value="1"/>
</dbReference>
<comment type="caution">
    <text evidence="2">The sequence shown here is derived from an EMBL/GenBank/DDBJ whole genome shotgun (WGS) entry which is preliminary data.</text>
</comment>
<dbReference type="PROSITE" id="PS50995">
    <property type="entry name" value="HTH_MARR_2"/>
    <property type="match status" value="1"/>
</dbReference>
<dbReference type="PANTHER" id="PTHR33164:SF43">
    <property type="entry name" value="HTH-TYPE TRANSCRIPTIONAL REPRESSOR YETL"/>
    <property type="match status" value="1"/>
</dbReference>
<name>A0ABQ3QRR6_9ACTN</name>
<dbReference type="InterPro" id="IPR039422">
    <property type="entry name" value="MarR/SlyA-like"/>
</dbReference>
<dbReference type="InterPro" id="IPR036388">
    <property type="entry name" value="WH-like_DNA-bd_sf"/>
</dbReference>
<keyword evidence="3" id="KW-1185">Reference proteome</keyword>
<feature type="domain" description="HTH marR-type" evidence="1">
    <location>
        <begin position="1"/>
        <end position="80"/>
    </location>
</feature>
<evidence type="ECO:0000313" key="2">
    <source>
        <dbReference type="EMBL" id="GHI39930.1"/>
    </source>
</evidence>
<dbReference type="InterPro" id="IPR036390">
    <property type="entry name" value="WH_DNA-bd_sf"/>
</dbReference>
<dbReference type="Gene3D" id="1.10.10.10">
    <property type="entry name" value="Winged helix-like DNA-binding domain superfamily/Winged helix DNA-binding domain"/>
    <property type="match status" value="1"/>
</dbReference>
<protein>
    <recommendedName>
        <fullName evidence="1">HTH marR-type domain-containing protein</fullName>
    </recommendedName>
</protein>
<reference evidence="2" key="1">
    <citation type="submission" date="2024-05" db="EMBL/GenBank/DDBJ databases">
        <title>Whole genome shotgun sequence of Streptomyces violascens NBRC 12920.</title>
        <authorList>
            <person name="Komaki H."/>
            <person name="Tamura T."/>
        </authorList>
    </citation>
    <scope>NUCLEOTIDE SEQUENCE</scope>
    <source>
        <strain evidence="2">NBRC 12920</strain>
    </source>
</reference>